<dbReference type="AlphaFoldDB" id="A0AA38ME03"/>
<protein>
    <submittedName>
        <fullName evidence="2">Uncharacterized protein</fullName>
    </submittedName>
</protein>
<gene>
    <name evidence="2" type="ORF">Zmor_012714</name>
</gene>
<proteinExistence type="predicted"/>
<comment type="caution">
    <text evidence="2">The sequence shown here is derived from an EMBL/GenBank/DDBJ whole genome shotgun (WGS) entry which is preliminary data.</text>
</comment>
<dbReference type="EMBL" id="JALNTZ010000004">
    <property type="protein sequence ID" value="KAJ3653465.1"/>
    <property type="molecule type" value="Genomic_DNA"/>
</dbReference>
<feature type="compositionally biased region" description="Polar residues" evidence="1">
    <location>
        <begin position="1"/>
        <end position="10"/>
    </location>
</feature>
<organism evidence="2 3">
    <name type="scientific">Zophobas morio</name>
    <dbReference type="NCBI Taxonomy" id="2755281"/>
    <lineage>
        <taxon>Eukaryota</taxon>
        <taxon>Metazoa</taxon>
        <taxon>Ecdysozoa</taxon>
        <taxon>Arthropoda</taxon>
        <taxon>Hexapoda</taxon>
        <taxon>Insecta</taxon>
        <taxon>Pterygota</taxon>
        <taxon>Neoptera</taxon>
        <taxon>Endopterygota</taxon>
        <taxon>Coleoptera</taxon>
        <taxon>Polyphaga</taxon>
        <taxon>Cucujiformia</taxon>
        <taxon>Tenebrionidae</taxon>
        <taxon>Zophobas</taxon>
    </lineage>
</organism>
<reference evidence="2" key="1">
    <citation type="journal article" date="2023" name="G3 (Bethesda)">
        <title>Whole genome assemblies of Zophobas morio and Tenebrio molitor.</title>
        <authorList>
            <person name="Kaur S."/>
            <person name="Stinson S.A."/>
            <person name="diCenzo G.C."/>
        </authorList>
    </citation>
    <scope>NUCLEOTIDE SEQUENCE</scope>
    <source>
        <strain evidence="2">QUZm001</strain>
    </source>
</reference>
<feature type="compositionally biased region" description="Basic and acidic residues" evidence="1">
    <location>
        <begin position="81"/>
        <end position="96"/>
    </location>
</feature>
<evidence type="ECO:0000256" key="1">
    <source>
        <dbReference type="SAM" id="MobiDB-lite"/>
    </source>
</evidence>
<dbReference type="Proteomes" id="UP001168821">
    <property type="component" value="Unassembled WGS sequence"/>
</dbReference>
<feature type="compositionally biased region" description="Polar residues" evidence="1">
    <location>
        <begin position="32"/>
        <end position="46"/>
    </location>
</feature>
<evidence type="ECO:0000313" key="3">
    <source>
        <dbReference type="Proteomes" id="UP001168821"/>
    </source>
</evidence>
<feature type="region of interest" description="Disordered" evidence="1">
    <location>
        <begin position="1"/>
        <end position="103"/>
    </location>
</feature>
<sequence>MKTPPTTCHSHPTKSVGKNPHLASIQPPPTPNRVNILNLRQGSIPTSGHRRAAEPIQTQAPRRRSPPTNAPVTHMTPPRGDASRRSEMPHADDTTRQRSPNSK</sequence>
<accession>A0AA38ME03</accession>
<keyword evidence="3" id="KW-1185">Reference proteome</keyword>
<feature type="compositionally biased region" description="Polar residues" evidence="1">
    <location>
        <begin position="56"/>
        <end position="71"/>
    </location>
</feature>
<name>A0AA38ME03_9CUCU</name>
<evidence type="ECO:0000313" key="2">
    <source>
        <dbReference type="EMBL" id="KAJ3653465.1"/>
    </source>
</evidence>